<feature type="transmembrane region" description="Helical" evidence="5">
    <location>
        <begin position="455"/>
        <end position="471"/>
    </location>
</feature>
<keyword evidence="3 5" id="KW-1133">Transmembrane helix</keyword>
<feature type="domain" description="Major facilitator superfamily (MFS) profile" evidence="6">
    <location>
        <begin position="16"/>
        <end position="476"/>
    </location>
</feature>
<feature type="transmembrane region" description="Helical" evidence="5">
    <location>
        <begin position="302"/>
        <end position="321"/>
    </location>
</feature>
<dbReference type="InterPro" id="IPR005829">
    <property type="entry name" value="Sugar_transporter_CS"/>
</dbReference>
<protein>
    <submittedName>
        <fullName evidence="7">MFS transporter</fullName>
    </submittedName>
</protein>
<dbReference type="GO" id="GO:0022857">
    <property type="term" value="F:transmembrane transporter activity"/>
    <property type="evidence" value="ECO:0007669"/>
    <property type="project" value="InterPro"/>
</dbReference>
<dbReference type="AlphaFoldDB" id="A0A443IJX2"/>
<dbReference type="Gene3D" id="1.20.1250.20">
    <property type="entry name" value="MFS general substrate transporter like domains"/>
    <property type="match status" value="1"/>
</dbReference>
<accession>A0A443IJX2</accession>
<dbReference type="PANTHER" id="PTHR42718">
    <property type="entry name" value="MAJOR FACILITATOR SUPERFAMILY MULTIDRUG TRANSPORTER MFSC"/>
    <property type="match status" value="1"/>
</dbReference>
<name>A0A443IJX2_9RHOB</name>
<evidence type="ECO:0000256" key="4">
    <source>
        <dbReference type="ARBA" id="ARBA00023136"/>
    </source>
</evidence>
<feature type="transmembrane region" description="Helical" evidence="5">
    <location>
        <begin position="85"/>
        <end position="106"/>
    </location>
</feature>
<dbReference type="InterPro" id="IPR011701">
    <property type="entry name" value="MFS"/>
</dbReference>
<gene>
    <name evidence="7" type="ORF">D2T33_20760</name>
</gene>
<evidence type="ECO:0000259" key="6">
    <source>
        <dbReference type="PROSITE" id="PS50850"/>
    </source>
</evidence>
<dbReference type="SUPFAM" id="SSF103473">
    <property type="entry name" value="MFS general substrate transporter"/>
    <property type="match status" value="1"/>
</dbReference>
<keyword evidence="8" id="KW-1185">Reference proteome</keyword>
<feature type="transmembrane region" description="Helical" evidence="5">
    <location>
        <begin position="112"/>
        <end position="131"/>
    </location>
</feature>
<sequence length="478" mass="48979">MTAVLASPRSSHTTRMVVSICLAAAVMPMTFSGGAIVTPELGRSFGDTGPLLTWVVNAFMMVFGALPLIAGALADRIGRRRVFRFGLSGFVVSGLMLTLAPGLLAIDILRGFQGLFAAATLAGGTSVLAQIPDEGQRRRAFSMIGATFGLGLALGPVIAGWAIGVGGWRGVFVAASVLAAASLVSGIGAIPESRTPASSPFDRLGAALFAGFLCALTAWAILVPSRGVASVPSLLLIGGTVVCLAAFVWQERRCAAPMFDLSLLEDPAFLGVQALPVATCFGFVSLLVIVPVQLIGAGYSEITAALISVALSAPVFLVPMLLARFATGDRGRLVVAGLVLAAIGLVILGLTPFNGPLLPLVLALILIGCGIGFPWGLMDGLAIEVAPREKAGVATGMFSTVRVASEGIVLALVSSAYAGLIAVLGKVPEATASTIVAGGHVAADLRPAVNEACRWLFWGLAVLTLLAAAFIRRRLRGK</sequence>
<dbReference type="PROSITE" id="PS00216">
    <property type="entry name" value="SUGAR_TRANSPORT_1"/>
    <property type="match status" value="1"/>
</dbReference>
<evidence type="ECO:0000256" key="1">
    <source>
        <dbReference type="ARBA" id="ARBA00004141"/>
    </source>
</evidence>
<dbReference type="PROSITE" id="PS50850">
    <property type="entry name" value="MFS"/>
    <property type="match status" value="1"/>
</dbReference>
<feature type="transmembrane region" description="Helical" evidence="5">
    <location>
        <begin position="357"/>
        <end position="382"/>
    </location>
</feature>
<dbReference type="EMBL" id="SAUW01000046">
    <property type="protein sequence ID" value="RWR04739.1"/>
    <property type="molecule type" value="Genomic_DNA"/>
</dbReference>
<reference evidence="7 8" key="2">
    <citation type="submission" date="2019-01" db="EMBL/GenBank/DDBJ databases">
        <authorList>
            <person name="Li Y."/>
        </authorList>
    </citation>
    <scope>NUCLEOTIDE SEQUENCE [LARGE SCALE GENOMIC DNA]</scope>
    <source>
        <strain evidence="7 8">2D-5</strain>
    </source>
</reference>
<dbReference type="InterPro" id="IPR020846">
    <property type="entry name" value="MFS_dom"/>
</dbReference>
<comment type="caution">
    <text evidence="7">The sequence shown here is derived from an EMBL/GenBank/DDBJ whole genome shotgun (WGS) entry which is preliminary data.</text>
</comment>
<dbReference type="RefSeq" id="WP_128271033.1">
    <property type="nucleotide sequence ID" value="NZ_SAUW01000046.1"/>
</dbReference>
<feature type="transmembrane region" description="Helical" evidence="5">
    <location>
        <begin position="403"/>
        <end position="424"/>
    </location>
</feature>
<keyword evidence="4 5" id="KW-0472">Membrane</keyword>
<evidence type="ECO:0000313" key="8">
    <source>
        <dbReference type="Proteomes" id="UP000285710"/>
    </source>
</evidence>
<feature type="transmembrane region" description="Helical" evidence="5">
    <location>
        <begin position="333"/>
        <end position="351"/>
    </location>
</feature>
<comment type="subcellular location">
    <subcellularLocation>
        <location evidence="1">Membrane</location>
        <topology evidence="1">Multi-pass membrane protein</topology>
    </subcellularLocation>
</comment>
<dbReference type="Pfam" id="PF07690">
    <property type="entry name" value="MFS_1"/>
    <property type="match status" value="1"/>
</dbReference>
<evidence type="ECO:0000256" key="3">
    <source>
        <dbReference type="ARBA" id="ARBA00022989"/>
    </source>
</evidence>
<evidence type="ECO:0000256" key="5">
    <source>
        <dbReference type="SAM" id="Phobius"/>
    </source>
</evidence>
<dbReference type="InterPro" id="IPR036259">
    <property type="entry name" value="MFS_trans_sf"/>
</dbReference>
<feature type="transmembrane region" description="Helical" evidence="5">
    <location>
        <begin position="143"/>
        <end position="164"/>
    </location>
</feature>
<dbReference type="Gene3D" id="1.20.1720.10">
    <property type="entry name" value="Multidrug resistance protein D"/>
    <property type="match status" value="1"/>
</dbReference>
<keyword evidence="2 5" id="KW-0812">Transmembrane</keyword>
<feature type="transmembrane region" description="Helical" evidence="5">
    <location>
        <begin position="170"/>
        <end position="191"/>
    </location>
</feature>
<proteinExistence type="predicted"/>
<dbReference type="Proteomes" id="UP000285710">
    <property type="component" value="Unassembled WGS sequence"/>
</dbReference>
<feature type="transmembrane region" description="Helical" evidence="5">
    <location>
        <begin position="51"/>
        <end position="73"/>
    </location>
</feature>
<feature type="transmembrane region" description="Helical" evidence="5">
    <location>
        <begin position="269"/>
        <end position="290"/>
    </location>
</feature>
<reference evidence="7 8" key="1">
    <citation type="submission" date="2019-01" db="EMBL/GenBank/DDBJ databases">
        <title>Sinorhodobacter populi sp. nov. isolated from the symptomatic bark tissue of Populus euramericana canker.</title>
        <authorList>
            <person name="Xu G."/>
        </authorList>
    </citation>
    <scope>NUCLEOTIDE SEQUENCE [LARGE SCALE GENOMIC DNA]</scope>
    <source>
        <strain evidence="7 8">2D-5</strain>
    </source>
</reference>
<evidence type="ECO:0000313" key="7">
    <source>
        <dbReference type="EMBL" id="RWR04739.1"/>
    </source>
</evidence>
<feature type="transmembrane region" description="Helical" evidence="5">
    <location>
        <begin position="203"/>
        <end position="222"/>
    </location>
</feature>
<feature type="transmembrane region" description="Helical" evidence="5">
    <location>
        <begin position="228"/>
        <end position="249"/>
    </location>
</feature>
<dbReference type="CDD" id="cd17321">
    <property type="entry name" value="MFS_MMR_MDR_like"/>
    <property type="match status" value="1"/>
</dbReference>
<organism evidence="7 8">
    <name type="scientific">Paenirhodobacter populi</name>
    <dbReference type="NCBI Taxonomy" id="2306993"/>
    <lineage>
        <taxon>Bacteria</taxon>
        <taxon>Pseudomonadati</taxon>
        <taxon>Pseudomonadota</taxon>
        <taxon>Alphaproteobacteria</taxon>
        <taxon>Rhodobacterales</taxon>
        <taxon>Rhodobacter group</taxon>
        <taxon>Paenirhodobacter</taxon>
    </lineage>
</organism>
<dbReference type="GO" id="GO:0016020">
    <property type="term" value="C:membrane"/>
    <property type="evidence" value="ECO:0007669"/>
    <property type="project" value="UniProtKB-SubCell"/>
</dbReference>
<dbReference type="PANTHER" id="PTHR42718:SF49">
    <property type="entry name" value="EXPORT PROTEIN"/>
    <property type="match status" value="1"/>
</dbReference>
<evidence type="ECO:0000256" key="2">
    <source>
        <dbReference type="ARBA" id="ARBA00022692"/>
    </source>
</evidence>